<dbReference type="Proteomes" id="UP000754883">
    <property type="component" value="Unassembled WGS sequence"/>
</dbReference>
<dbReference type="EMBL" id="CABFNO020001566">
    <property type="protein sequence ID" value="CAH0004290.1"/>
    <property type="molecule type" value="Genomic_DNA"/>
</dbReference>
<evidence type="ECO:0000256" key="1">
    <source>
        <dbReference type="SAM" id="MobiDB-lite"/>
    </source>
</evidence>
<keyword evidence="2" id="KW-0472">Membrane</keyword>
<keyword evidence="4" id="KW-1185">Reference proteome</keyword>
<evidence type="ECO:0000313" key="3">
    <source>
        <dbReference type="EMBL" id="CAH0004290.1"/>
    </source>
</evidence>
<evidence type="ECO:0000256" key="2">
    <source>
        <dbReference type="SAM" id="Phobius"/>
    </source>
</evidence>
<feature type="region of interest" description="Disordered" evidence="1">
    <location>
        <begin position="121"/>
        <end position="175"/>
    </location>
</feature>
<evidence type="ECO:0000313" key="4">
    <source>
        <dbReference type="Proteomes" id="UP000754883"/>
    </source>
</evidence>
<dbReference type="AlphaFoldDB" id="A0A9N9UY62"/>
<organism evidence="3 4">
    <name type="scientific">Clonostachys byssicola</name>
    <dbReference type="NCBI Taxonomy" id="160290"/>
    <lineage>
        <taxon>Eukaryota</taxon>
        <taxon>Fungi</taxon>
        <taxon>Dikarya</taxon>
        <taxon>Ascomycota</taxon>
        <taxon>Pezizomycotina</taxon>
        <taxon>Sordariomycetes</taxon>
        <taxon>Hypocreomycetidae</taxon>
        <taxon>Hypocreales</taxon>
        <taxon>Bionectriaceae</taxon>
        <taxon>Clonostachys</taxon>
    </lineage>
</organism>
<comment type="caution">
    <text evidence="3">The sequence shown here is derived from an EMBL/GenBank/DDBJ whole genome shotgun (WGS) entry which is preliminary data.</text>
</comment>
<protein>
    <submittedName>
        <fullName evidence="3">Uncharacterized protein</fullName>
    </submittedName>
</protein>
<proteinExistence type="predicted"/>
<feature type="compositionally biased region" description="Low complexity" evidence="1">
    <location>
        <begin position="121"/>
        <end position="160"/>
    </location>
</feature>
<sequence>MTLRTYAQKKPEWMGLSRLANAAALLTTPSYAMGKKASSATHKTRPLYATLAGREVPDHTAPRRSPKGRRLVAQMRDRLPAMLVQVHFQKHHHLTASRKIGYAAAQATVRARSLAWRITSTKTSGTASGTTSAPSSTINTSQSATSTQSSSGATSYSTSGRPTTTGNTSFTSLPTDSISDSISDIIRTAIPTSAQTEPTAPCFLTATGDSVYTTPDWYTALPTELQSYYSSVNAGASLSSYCTAAPTSPGGAHGSPGSSLSKGGKVGVAVGAVAVAVALGVLIFLAAKTGLVARWCALCGVGAATAEERSTPVIPTTSRLGSGMLRLGGSGRYRTGVSGIISGDGRNLMRGGAGGSVPPSPPVRDPPAVPTAVTYVSRSDEEVKGVESHHASIMTVSSLSDSGHELAVMPSPPSDTRSGKEQA</sequence>
<gene>
    <name evidence="3" type="ORF">CBYS24578_00011830</name>
</gene>
<feature type="transmembrane region" description="Helical" evidence="2">
    <location>
        <begin position="266"/>
        <end position="287"/>
    </location>
</feature>
<name>A0A9N9UY62_9HYPO</name>
<feature type="compositionally biased region" description="Polar residues" evidence="1">
    <location>
        <begin position="161"/>
        <end position="175"/>
    </location>
</feature>
<reference evidence="4" key="1">
    <citation type="submission" date="2019-06" db="EMBL/GenBank/DDBJ databases">
        <authorList>
            <person name="Broberg M."/>
        </authorList>
    </citation>
    <scope>NUCLEOTIDE SEQUENCE [LARGE SCALE GENOMIC DNA]</scope>
</reference>
<accession>A0A9N9UY62</accession>
<keyword evidence="2" id="KW-1133">Transmembrane helix</keyword>
<feature type="region of interest" description="Disordered" evidence="1">
    <location>
        <begin position="397"/>
        <end position="423"/>
    </location>
</feature>
<dbReference type="OrthoDB" id="5153318at2759"/>
<keyword evidence="2" id="KW-0812">Transmembrane</keyword>
<reference evidence="3 4" key="2">
    <citation type="submission" date="2021-10" db="EMBL/GenBank/DDBJ databases">
        <authorList>
            <person name="Piombo E."/>
        </authorList>
    </citation>
    <scope>NUCLEOTIDE SEQUENCE [LARGE SCALE GENOMIC DNA]</scope>
</reference>